<feature type="signal peptide" evidence="2">
    <location>
        <begin position="1"/>
        <end position="25"/>
    </location>
</feature>
<evidence type="ECO:0000256" key="1">
    <source>
        <dbReference type="SAM" id="MobiDB-lite"/>
    </source>
</evidence>
<organism evidence="3 4">
    <name type="scientific">Paenibacillus wenxiniae</name>
    <dbReference type="NCBI Taxonomy" id="1636843"/>
    <lineage>
        <taxon>Bacteria</taxon>
        <taxon>Bacillati</taxon>
        <taxon>Bacillota</taxon>
        <taxon>Bacilli</taxon>
        <taxon>Bacillales</taxon>
        <taxon>Paenibacillaceae</taxon>
        <taxon>Paenibacillus</taxon>
    </lineage>
</organism>
<feature type="region of interest" description="Disordered" evidence="1">
    <location>
        <begin position="26"/>
        <end position="92"/>
    </location>
</feature>
<comment type="caution">
    <text evidence="3">The sequence shown here is derived from an EMBL/GenBank/DDBJ whole genome shotgun (WGS) entry which is preliminary data.</text>
</comment>
<feature type="compositionally biased region" description="Polar residues" evidence="1">
    <location>
        <begin position="47"/>
        <end position="92"/>
    </location>
</feature>
<evidence type="ECO:0008006" key="5">
    <source>
        <dbReference type="Google" id="ProtNLM"/>
    </source>
</evidence>
<protein>
    <recommendedName>
        <fullName evidence="5">DUF4352 domain-containing protein</fullName>
    </recommendedName>
</protein>
<feature type="chain" id="PRO_5047030472" description="DUF4352 domain-containing protein" evidence="2">
    <location>
        <begin position="26"/>
        <end position="206"/>
    </location>
</feature>
<name>A0ABW4RPP6_9BACL</name>
<evidence type="ECO:0000256" key="2">
    <source>
        <dbReference type="SAM" id="SignalP"/>
    </source>
</evidence>
<evidence type="ECO:0000313" key="4">
    <source>
        <dbReference type="Proteomes" id="UP001597233"/>
    </source>
</evidence>
<accession>A0ABW4RPP6</accession>
<dbReference type="RefSeq" id="WP_347323922.1">
    <property type="nucleotide sequence ID" value="NZ_JBCGUH010000002.1"/>
</dbReference>
<reference evidence="4" key="1">
    <citation type="journal article" date="2019" name="Int. J. Syst. Evol. Microbiol.">
        <title>The Global Catalogue of Microorganisms (GCM) 10K type strain sequencing project: providing services to taxonomists for standard genome sequencing and annotation.</title>
        <authorList>
            <consortium name="The Broad Institute Genomics Platform"/>
            <consortium name="The Broad Institute Genome Sequencing Center for Infectious Disease"/>
            <person name="Wu L."/>
            <person name="Ma J."/>
        </authorList>
    </citation>
    <scope>NUCLEOTIDE SEQUENCE [LARGE SCALE GENOMIC DNA]</scope>
    <source>
        <strain evidence="4">CCUG 54950</strain>
    </source>
</reference>
<keyword evidence="4" id="KW-1185">Reference proteome</keyword>
<dbReference type="EMBL" id="JBHUEH010000032">
    <property type="protein sequence ID" value="MFD1887790.1"/>
    <property type="molecule type" value="Genomic_DNA"/>
</dbReference>
<dbReference type="PROSITE" id="PS51257">
    <property type="entry name" value="PROKAR_LIPOPROTEIN"/>
    <property type="match status" value="1"/>
</dbReference>
<proteinExistence type="predicted"/>
<dbReference type="Proteomes" id="UP001597233">
    <property type="component" value="Unassembled WGS sequence"/>
</dbReference>
<sequence length="206" mass="22019">MNKMYSSVASMLLMGGVLISGCGNQAPNTATSSQPTSSDTSSPSDTVQNNDVTSSPMNQQQGETDTTTGNEVGGIDTSNESSADGATENDQTANSNDILIIIDQTEKPIEDAGMFNFSIQHLPKGYRLDKMSWTGKGKEIVNTYKQAIENGGTGGPEDGSFYISGDGQFSGFSYPESRKGEQGTVAFTFVNDAEHEIKWEKKLTLK</sequence>
<feature type="compositionally biased region" description="Low complexity" evidence="1">
    <location>
        <begin position="31"/>
        <end position="46"/>
    </location>
</feature>
<keyword evidence="2" id="KW-0732">Signal</keyword>
<gene>
    <name evidence="3" type="ORF">ACFSC9_20125</name>
</gene>
<evidence type="ECO:0000313" key="3">
    <source>
        <dbReference type="EMBL" id="MFD1887790.1"/>
    </source>
</evidence>